<dbReference type="InterPro" id="IPR001660">
    <property type="entry name" value="SAM"/>
</dbReference>
<reference evidence="2 3" key="1">
    <citation type="journal article" date="2023" name="J. Hered.">
        <title>Chromosome-level genome of the wood stork (Mycteria americana) provides insight into avian chromosome evolution.</title>
        <authorList>
            <person name="Flamio R. Jr."/>
            <person name="Ramstad K.M."/>
        </authorList>
    </citation>
    <scope>NUCLEOTIDE SEQUENCE [LARGE SCALE GENOMIC DNA]</scope>
    <source>
        <strain evidence="2">JAX WOST 10</strain>
    </source>
</reference>
<dbReference type="EMBL" id="JAUNZN010000001">
    <property type="protein sequence ID" value="KAK4830079.1"/>
    <property type="molecule type" value="Genomic_DNA"/>
</dbReference>
<dbReference type="PANTHER" id="PTHR33332">
    <property type="entry name" value="REVERSE TRANSCRIPTASE DOMAIN-CONTAINING PROTEIN"/>
    <property type="match status" value="1"/>
</dbReference>
<dbReference type="SMART" id="SM00454">
    <property type="entry name" value="SAM"/>
    <property type="match status" value="1"/>
</dbReference>
<dbReference type="SUPFAM" id="SSF47769">
    <property type="entry name" value="SAM/Pointed domain"/>
    <property type="match status" value="1"/>
</dbReference>
<organism evidence="2 3">
    <name type="scientific">Mycteria americana</name>
    <name type="common">Wood stork</name>
    <dbReference type="NCBI Taxonomy" id="33587"/>
    <lineage>
        <taxon>Eukaryota</taxon>
        <taxon>Metazoa</taxon>
        <taxon>Chordata</taxon>
        <taxon>Craniata</taxon>
        <taxon>Vertebrata</taxon>
        <taxon>Euteleostomi</taxon>
        <taxon>Archelosauria</taxon>
        <taxon>Archosauria</taxon>
        <taxon>Dinosauria</taxon>
        <taxon>Saurischia</taxon>
        <taxon>Theropoda</taxon>
        <taxon>Coelurosauria</taxon>
        <taxon>Aves</taxon>
        <taxon>Neognathae</taxon>
        <taxon>Neoaves</taxon>
        <taxon>Aequornithes</taxon>
        <taxon>Ciconiiformes</taxon>
        <taxon>Ciconiidae</taxon>
        <taxon>Mycteria</taxon>
    </lineage>
</organism>
<accession>A0AAN7NT87</accession>
<proteinExistence type="predicted"/>
<keyword evidence="3" id="KW-1185">Reference proteome</keyword>
<dbReference type="Pfam" id="PF00536">
    <property type="entry name" value="SAM_1"/>
    <property type="match status" value="1"/>
</dbReference>
<evidence type="ECO:0000259" key="1">
    <source>
        <dbReference type="PROSITE" id="PS50105"/>
    </source>
</evidence>
<dbReference type="InterPro" id="IPR013761">
    <property type="entry name" value="SAM/pointed_sf"/>
</dbReference>
<sequence length="426" mass="48963">MQFNKAKCKFLHLEKDLGMLMDEKLDMSWQHALAAQKAKCILGCIKRSVASRLKDVILPLYSALVRPQLEYCVQLWGPQHKEDMDLLEQVQRRATKMIRGMEHISYEERLSELGLFNLEKRRLQGDLIAAFQYIKGAYREDGERLFTKACSDRTRGNGFKLKEGRFRLDIKKNFFYDEGGGTLEQADRVGSTALVIKWAKCDIREGSEVFLTLNVGACGRRLEERKERNQMKQIGHDGYNPTSVAEWLDSIELGDYTKSFLINGYTSMDLVKKIWEIELMNGVGLSLLTYRDAKISFSTSVDLLEGRKALQRDLDRLDRWAKANCMRFNSAKVLGVLVERQLNMSQQCAQVAKKANSILACIRNSVTSRTREVIVPLYSALVRPHLDYCVQFWAPRYKKDIEGLERVQRRATKLVKGLRTSPLRTG</sequence>
<feature type="domain" description="SAM" evidence="1">
    <location>
        <begin position="239"/>
        <end position="291"/>
    </location>
</feature>
<dbReference type="PROSITE" id="PS50105">
    <property type="entry name" value="SAM_DOMAIN"/>
    <property type="match status" value="1"/>
</dbReference>
<comment type="caution">
    <text evidence="2">The sequence shown here is derived from an EMBL/GenBank/DDBJ whole genome shotgun (WGS) entry which is preliminary data.</text>
</comment>
<evidence type="ECO:0000313" key="2">
    <source>
        <dbReference type="EMBL" id="KAK4830079.1"/>
    </source>
</evidence>
<dbReference type="AlphaFoldDB" id="A0AAN7NT87"/>
<dbReference type="Gene3D" id="1.10.150.50">
    <property type="entry name" value="Transcription Factor, Ets-1"/>
    <property type="match status" value="1"/>
</dbReference>
<name>A0AAN7NT87_MYCAM</name>
<gene>
    <name evidence="2" type="ORF">QYF61_008417</name>
</gene>
<dbReference type="PRINTS" id="PR01345">
    <property type="entry name" value="CERVTRCPTASE"/>
</dbReference>
<protein>
    <recommendedName>
        <fullName evidence="1">SAM domain-containing protein</fullName>
    </recommendedName>
</protein>
<dbReference type="Proteomes" id="UP001333110">
    <property type="component" value="Unassembled WGS sequence"/>
</dbReference>
<evidence type="ECO:0000313" key="3">
    <source>
        <dbReference type="Proteomes" id="UP001333110"/>
    </source>
</evidence>